<dbReference type="InterPro" id="IPR004155">
    <property type="entry name" value="PBS_lyase_HEAT"/>
</dbReference>
<reference evidence="2 3" key="1">
    <citation type="submission" date="2017-02" db="EMBL/GenBank/DDBJ databases">
        <title>Natronthermophilus aegyptiacus gen. nov.,sp. nov., an aerobic, extremely halophilic alkalithermophilic archaeon isolated from the athalassohaline Wadi An Natrun, Egypt.</title>
        <authorList>
            <person name="Zhao B."/>
        </authorList>
    </citation>
    <scope>NUCLEOTIDE SEQUENCE [LARGE SCALE GENOMIC DNA]</scope>
    <source>
        <strain evidence="2 3">CGMCC 1.3597</strain>
    </source>
</reference>
<sequence length="460" mass="50237">MSEDETNGDESPETDDTEPVDLEAIRTRLDGLEDDLEELDSNLESAETEPDLDVVEADLESFREELESVEIPEPPESDDEDDEDDEPAPEEELQERHDDIESDLSDLEDDLEDQRGPYGEDVISEIEGVSGTITGTRWSVEGDEELIVAVDEFLAEFNSLLGSDVAVPGDLEPASGAELGDNAVENGQAVREGLGDTLAEATDAVEAADLDADDDAETIAALLEATDDFEDDIDEATEWTDLEVREQLRREGFYDVLDHVKDFPPEWHALKVHEKRGNVDQILLAYDSLGSEFMEDHCLEALERMGPEAAIEPMVQKAGRRDTAAMRILGKIGVADEEVVDALVDYVDSNPDLQKPAFRALGEVGAADAVEPLAQQLAEDNADVRSWAARALGLIGDTRAIDPLADILADDEEDRVRASAAWALAQIGTVDALEIVADYDDDRAYLVKAEADNVDLEPVA</sequence>
<dbReference type="Proteomes" id="UP000196084">
    <property type="component" value="Unassembled WGS sequence"/>
</dbReference>
<protein>
    <submittedName>
        <fullName evidence="2">Phycocyanobilin lyase</fullName>
    </submittedName>
</protein>
<evidence type="ECO:0000256" key="1">
    <source>
        <dbReference type="SAM" id="MobiDB-lite"/>
    </source>
</evidence>
<dbReference type="SMART" id="SM00567">
    <property type="entry name" value="EZ_HEAT"/>
    <property type="match status" value="4"/>
</dbReference>
<dbReference type="Pfam" id="PF13646">
    <property type="entry name" value="HEAT_2"/>
    <property type="match status" value="1"/>
</dbReference>
<feature type="compositionally biased region" description="Acidic residues" evidence="1">
    <location>
        <begin position="100"/>
        <end position="112"/>
    </location>
</feature>
<dbReference type="InterPro" id="IPR016024">
    <property type="entry name" value="ARM-type_fold"/>
</dbReference>
<dbReference type="Gene3D" id="1.25.10.10">
    <property type="entry name" value="Leucine-rich Repeat Variant"/>
    <property type="match status" value="1"/>
</dbReference>
<evidence type="ECO:0000313" key="3">
    <source>
        <dbReference type="Proteomes" id="UP000196084"/>
    </source>
</evidence>
<feature type="region of interest" description="Disordered" evidence="1">
    <location>
        <begin position="1"/>
        <end position="127"/>
    </location>
</feature>
<comment type="caution">
    <text evidence="2">The sequence shown here is derived from an EMBL/GenBank/DDBJ whole genome shotgun (WGS) entry which is preliminary data.</text>
</comment>
<evidence type="ECO:0000313" key="2">
    <source>
        <dbReference type="EMBL" id="OVE86039.1"/>
    </source>
</evidence>
<accession>A0A202ECT3</accession>
<proteinExistence type="predicted"/>
<organism evidence="2 3">
    <name type="scientific">Natronolimnobius baerhuensis</name>
    <dbReference type="NCBI Taxonomy" id="253108"/>
    <lineage>
        <taxon>Archaea</taxon>
        <taxon>Methanobacteriati</taxon>
        <taxon>Methanobacteriota</taxon>
        <taxon>Stenosarchaea group</taxon>
        <taxon>Halobacteria</taxon>
        <taxon>Halobacteriales</taxon>
        <taxon>Natrialbaceae</taxon>
        <taxon>Natronolimnobius</taxon>
    </lineage>
</organism>
<dbReference type="GO" id="GO:0016491">
    <property type="term" value="F:oxidoreductase activity"/>
    <property type="evidence" value="ECO:0007669"/>
    <property type="project" value="TreeGrafter"/>
</dbReference>
<keyword evidence="2" id="KW-0456">Lyase</keyword>
<gene>
    <name evidence="2" type="ORF">B2G88_04380</name>
</gene>
<dbReference type="RefSeq" id="WP_087714078.1">
    <property type="nucleotide sequence ID" value="NZ_MWPH01000001.1"/>
</dbReference>
<dbReference type="GO" id="GO:0016829">
    <property type="term" value="F:lyase activity"/>
    <property type="evidence" value="ECO:0007669"/>
    <property type="project" value="UniProtKB-KW"/>
</dbReference>
<dbReference type="PANTHER" id="PTHR12697">
    <property type="entry name" value="PBS LYASE HEAT-LIKE PROTEIN"/>
    <property type="match status" value="1"/>
</dbReference>
<feature type="compositionally biased region" description="Acidic residues" evidence="1">
    <location>
        <begin position="1"/>
        <end position="21"/>
    </location>
</feature>
<dbReference type="OrthoDB" id="293146at2157"/>
<dbReference type="EMBL" id="MWPH01000001">
    <property type="protein sequence ID" value="OVE86039.1"/>
    <property type="molecule type" value="Genomic_DNA"/>
</dbReference>
<name>A0A202ECT3_9EURY</name>
<feature type="compositionally biased region" description="Acidic residues" evidence="1">
    <location>
        <begin position="32"/>
        <end position="59"/>
    </location>
</feature>
<keyword evidence="3" id="KW-1185">Reference proteome</keyword>
<dbReference type="PANTHER" id="PTHR12697:SF5">
    <property type="entry name" value="DEOXYHYPUSINE HYDROXYLASE"/>
    <property type="match status" value="1"/>
</dbReference>
<feature type="compositionally biased region" description="Acidic residues" evidence="1">
    <location>
        <begin position="67"/>
        <end position="93"/>
    </location>
</feature>
<dbReference type="InterPro" id="IPR011989">
    <property type="entry name" value="ARM-like"/>
</dbReference>
<dbReference type="AlphaFoldDB" id="A0A202ECT3"/>
<dbReference type="SUPFAM" id="SSF48371">
    <property type="entry name" value="ARM repeat"/>
    <property type="match status" value="1"/>
</dbReference>